<reference evidence="2" key="1">
    <citation type="journal article" date="2018" name="DNA Res.">
        <title>Multiple hybrid de novo genome assembly of finger millet, an orphan allotetraploid crop.</title>
        <authorList>
            <person name="Hatakeyama M."/>
            <person name="Aluri S."/>
            <person name="Balachadran M.T."/>
            <person name="Sivarajan S.R."/>
            <person name="Patrignani A."/>
            <person name="Gruter S."/>
            <person name="Poveda L."/>
            <person name="Shimizu-Inatsugi R."/>
            <person name="Baeten J."/>
            <person name="Francoijs K.J."/>
            <person name="Nataraja K.N."/>
            <person name="Reddy Y.A.N."/>
            <person name="Phadnis S."/>
            <person name="Ravikumar R.L."/>
            <person name="Schlapbach R."/>
            <person name="Sreeman S.M."/>
            <person name="Shimizu K.K."/>
        </authorList>
    </citation>
    <scope>NUCLEOTIDE SEQUENCE</scope>
</reference>
<keyword evidence="3" id="KW-1185">Reference proteome</keyword>
<gene>
    <name evidence="2" type="primary">ga19129</name>
    <name evidence="2" type="ORF">PR202_ga19129</name>
</gene>
<protein>
    <recommendedName>
        <fullName evidence="1">KIB1-4 beta-propeller domain-containing protein</fullName>
    </recommendedName>
</protein>
<dbReference type="AlphaFoldDB" id="A0AAV5CTE7"/>
<organism evidence="2 3">
    <name type="scientific">Eleusine coracana subsp. coracana</name>
    <dbReference type="NCBI Taxonomy" id="191504"/>
    <lineage>
        <taxon>Eukaryota</taxon>
        <taxon>Viridiplantae</taxon>
        <taxon>Streptophyta</taxon>
        <taxon>Embryophyta</taxon>
        <taxon>Tracheophyta</taxon>
        <taxon>Spermatophyta</taxon>
        <taxon>Magnoliopsida</taxon>
        <taxon>Liliopsida</taxon>
        <taxon>Poales</taxon>
        <taxon>Poaceae</taxon>
        <taxon>PACMAD clade</taxon>
        <taxon>Chloridoideae</taxon>
        <taxon>Cynodonteae</taxon>
        <taxon>Eleusininae</taxon>
        <taxon>Eleusine</taxon>
    </lineage>
</organism>
<reference evidence="2" key="2">
    <citation type="submission" date="2021-12" db="EMBL/GenBank/DDBJ databases">
        <title>Resequencing data analysis of finger millet.</title>
        <authorList>
            <person name="Hatakeyama M."/>
            <person name="Aluri S."/>
            <person name="Balachadran M.T."/>
            <person name="Sivarajan S.R."/>
            <person name="Poveda L."/>
            <person name="Shimizu-Inatsugi R."/>
            <person name="Schlapbach R."/>
            <person name="Sreeman S.M."/>
            <person name="Shimizu K.K."/>
        </authorList>
    </citation>
    <scope>NUCLEOTIDE SEQUENCE</scope>
</reference>
<dbReference type="EMBL" id="BQKI01000009">
    <property type="protein sequence ID" value="GJN01828.1"/>
    <property type="molecule type" value="Genomic_DNA"/>
</dbReference>
<comment type="caution">
    <text evidence="2">The sequence shown here is derived from an EMBL/GenBank/DDBJ whole genome shotgun (WGS) entry which is preliminary data.</text>
</comment>
<dbReference type="Pfam" id="PF03478">
    <property type="entry name" value="Beta-prop_KIB1-4"/>
    <property type="match status" value="1"/>
</dbReference>
<dbReference type="InterPro" id="IPR005174">
    <property type="entry name" value="KIB1-4_b-propeller"/>
</dbReference>
<evidence type="ECO:0000259" key="1">
    <source>
        <dbReference type="Pfam" id="PF03478"/>
    </source>
</evidence>
<feature type="domain" description="KIB1-4 beta-propeller" evidence="1">
    <location>
        <begin position="125"/>
        <end position="231"/>
    </location>
</feature>
<proteinExistence type="predicted"/>
<evidence type="ECO:0000313" key="2">
    <source>
        <dbReference type="EMBL" id="GJN01828.1"/>
    </source>
</evidence>
<evidence type="ECO:0000313" key="3">
    <source>
        <dbReference type="Proteomes" id="UP001054889"/>
    </source>
</evidence>
<accession>A0AAV5CTE7</accession>
<dbReference type="Proteomes" id="UP001054889">
    <property type="component" value="Unassembled WGS sequence"/>
</dbReference>
<dbReference type="PANTHER" id="PTHR36901">
    <property type="entry name" value="F-BOX DOMAIN CONTAINING PROTEIN, EXPRESSED-RELATED"/>
    <property type="match status" value="1"/>
</dbReference>
<sequence length="332" mass="36987">MTAVQLSPKLREHKIQLLKPNLKVGLAKTLATVAAGGKDGAELAALYKETGEYMTKWPFTVRLNKVIAQMNADPIRLCKCPSRRRKTTNPVPSHVLIHEFLQTRLLTAQGRNGSEKSPPPPAGVPCCCGVPRGWLALSDHDKSPTRLLLWDPTSGAEIALPPLNNIVQVFLSDVPLITTASPSPSWVALASQRRDELLLVVLHGNDHPCLAEIYKTPDWTTADQRGLELGSRVTDLRGYALFLRADDSPWITRNHIYFLPHSQATQIYWLLIKSPSNLVHPFDELIDVVLTVTSITALHIVVPLLLQASKWCLQLEWPQEVVSLHEMWANRS</sequence>
<name>A0AAV5CTE7_ELECO</name>
<dbReference type="PANTHER" id="PTHR36901:SF1">
    <property type="entry name" value="F-BOX DOMAIN CONTAINING PROTEIN, EXPRESSED"/>
    <property type="match status" value="1"/>
</dbReference>